<organism evidence="2">
    <name type="scientific">uncultured Sulfurovum sp</name>
    <dbReference type="NCBI Taxonomy" id="269237"/>
    <lineage>
        <taxon>Bacteria</taxon>
        <taxon>Pseudomonadati</taxon>
        <taxon>Campylobacterota</taxon>
        <taxon>Epsilonproteobacteria</taxon>
        <taxon>Campylobacterales</taxon>
        <taxon>Sulfurovaceae</taxon>
        <taxon>Sulfurovum</taxon>
        <taxon>environmental samples</taxon>
    </lineage>
</organism>
<gene>
    <name evidence="2" type="ORF">HELGO_WM43916</name>
</gene>
<dbReference type="AlphaFoldDB" id="A0A6S6SYK0"/>
<feature type="signal peptide" evidence="1">
    <location>
        <begin position="1"/>
        <end position="24"/>
    </location>
</feature>
<proteinExistence type="predicted"/>
<name>A0A6S6SYK0_9BACT</name>
<sequence length="167" mass="19333">MNKTTFGYSKYAILLFFCMSSLFAIPQTKQLISPELTTKLIETIKDDAIILGSGGKEIHIFIDPLCKMSQRYLKLLYKRNNAIFSEYTVYLYLNELKAKKSKKHILNIIHSESKEKMLCDIMLGNQSTILQKIRNKETEKIFQKISTVAKRIGVYKRPYIIINGKAK</sequence>
<reference evidence="2" key="1">
    <citation type="submission" date="2020-01" db="EMBL/GenBank/DDBJ databases">
        <authorList>
            <person name="Meier V. D."/>
            <person name="Meier V D."/>
        </authorList>
    </citation>
    <scope>NUCLEOTIDE SEQUENCE</scope>
    <source>
        <strain evidence="2">HLG_WM_MAG_02</strain>
    </source>
</reference>
<evidence type="ECO:0000256" key="1">
    <source>
        <dbReference type="SAM" id="SignalP"/>
    </source>
</evidence>
<dbReference type="EMBL" id="CACVAZ010000101">
    <property type="protein sequence ID" value="CAA6815800.1"/>
    <property type="molecule type" value="Genomic_DNA"/>
</dbReference>
<evidence type="ECO:0008006" key="3">
    <source>
        <dbReference type="Google" id="ProtNLM"/>
    </source>
</evidence>
<accession>A0A6S6SYK0</accession>
<protein>
    <recommendedName>
        <fullName evidence="3">Thioredoxin-like fold domain-containing protein</fullName>
    </recommendedName>
</protein>
<dbReference type="Gene3D" id="3.40.30.10">
    <property type="entry name" value="Glutaredoxin"/>
    <property type="match status" value="1"/>
</dbReference>
<dbReference type="InterPro" id="IPR036249">
    <property type="entry name" value="Thioredoxin-like_sf"/>
</dbReference>
<dbReference type="SUPFAM" id="SSF52833">
    <property type="entry name" value="Thioredoxin-like"/>
    <property type="match status" value="1"/>
</dbReference>
<keyword evidence="1" id="KW-0732">Signal</keyword>
<evidence type="ECO:0000313" key="2">
    <source>
        <dbReference type="EMBL" id="CAA6815800.1"/>
    </source>
</evidence>
<feature type="chain" id="PRO_5028429887" description="Thioredoxin-like fold domain-containing protein" evidence="1">
    <location>
        <begin position="25"/>
        <end position="167"/>
    </location>
</feature>